<dbReference type="GO" id="GO:0045944">
    <property type="term" value="P:positive regulation of transcription by RNA polymerase II"/>
    <property type="evidence" value="ECO:0007669"/>
    <property type="project" value="TreeGrafter"/>
</dbReference>
<feature type="domain" description="GATA-type" evidence="8">
    <location>
        <begin position="177"/>
        <end position="220"/>
    </location>
</feature>
<dbReference type="PANTHER" id="PTHR10071:SF281">
    <property type="entry name" value="BOX A-BINDING FACTOR-RELATED"/>
    <property type="match status" value="1"/>
</dbReference>
<dbReference type="InterPro" id="IPR000679">
    <property type="entry name" value="Znf_GATA"/>
</dbReference>
<keyword evidence="2" id="KW-0479">Metal-binding</keyword>
<keyword evidence="10" id="KW-1185">Reference proteome</keyword>
<dbReference type="InterPro" id="IPR039355">
    <property type="entry name" value="Transcription_factor_GATA"/>
</dbReference>
<dbReference type="GO" id="GO:0000981">
    <property type="term" value="F:DNA-binding transcription factor activity, RNA polymerase II-specific"/>
    <property type="evidence" value="ECO:0007669"/>
    <property type="project" value="TreeGrafter"/>
</dbReference>
<evidence type="ECO:0000259" key="8">
    <source>
        <dbReference type="PROSITE" id="PS50114"/>
    </source>
</evidence>
<dbReference type="PROSITE" id="PS00344">
    <property type="entry name" value="GATA_ZN_FINGER_1"/>
    <property type="match status" value="1"/>
</dbReference>
<dbReference type="PROSITE" id="PS50114">
    <property type="entry name" value="GATA_ZN_FINGER_2"/>
    <property type="match status" value="2"/>
</dbReference>
<evidence type="ECO:0000256" key="7">
    <source>
        <dbReference type="SAM" id="MobiDB-lite"/>
    </source>
</evidence>
<dbReference type="OrthoDB" id="515401at2759"/>
<keyword evidence="5" id="KW-0539">Nucleus</keyword>
<keyword evidence="3 6" id="KW-0863">Zinc-finger</keyword>
<dbReference type="SUPFAM" id="SSF57716">
    <property type="entry name" value="Glucocorticoid receptor-like (DNA-binding domain)"/>
    <property type="match status" value="2"/>
</dbReference>
<accession>A0A8H6XUJ4</accession>
<dbReference type="GO" id="GO:0000978">
    <property type="term" value="F:RNA polymerase II cis-regulatory region sequence-specific DNA binding"/>
    <property type="evidence" value="ECO:0007669"/>
    <property type="project" value="TreeGrafter"/>
</dbReference>
<feature type="domain" description="GATA-type" evidence="8">
    <location>
        <begin position="240"/>
        <end position="293"/>
    </location>
</feature>
<evidence type="ECO:0000313" key="10">
    <source>
        <dbReference type="Proteomes" id="UP000623467"/>
    </source>
</evidence>
<sequence length="367" mass="40675">MTTVFLRLKVDGQAVAIIRFRSTHPHLMSLCPIQLALPPTTGVGPNHPTPPLISLGLSQCTPEPESPEMDSRGQLLELSYSNDWPTSNIAQYATFQRNKSALWHSSSDGSQSWSPSLPGGSSMSPSYNEYAPSSPYSSATSSSSSSPSYFLNQSTTSGMLPPTASPPRRRGASNDQGAPKKSCFHCHVTSTPLWRREPSTQRPLCNACGLYLQQRNKLRPQELIDADIDDDDTPQIPDEEYTGPKCSHCLTRQTSVWRRSKTGAQVCNACGVYQRLRGKERPLSLRRNKIKPHQELEQQQLSPAFVSVKVWHRIAPALVLERRRANHSTVRVNVNLRAGGDNGVKEWVYWQTQSTIDIGRVSLVPSS</sequence>
<dbReference type="SMART" id="SM00401">
    <property type="entry name" value="ZnF_GATA"/>
    <property type="match status" value="2"/>
</dbReference>
<evidence type="ECO:0000256" key="6">
    <source>
        <dbReference type="PROSITE-ProRule" id="PRU00094"/>
    </source>
</evidence>
<gene>
    <name evidence="9" type="ORF">MSAN_01822200</name>
</gene>
<evidence type="ECO:0000256" key="1">
    <source>
        <dbReference type="ARBA" id="ARBA00004123"/>
    </source>
</evidence>
<dbReference type="Pfam" id="PF00320">
    <property type="entry name" value="GATA"/>
    <property type="match status" value="2"/>
</dbReference>
<dbReference type="Gene3D" id="3.30.50.10">
    <property type="entry name" value="Erythroid Transcription Factor GATA-1, subunit A"/>
    <property type="match status" value="2"/>
</dbReference>
<name>A0A8H6XUJ4_9AGAR</name>
<dbReference type="PANTHER" id="PTHR10071">
    <property type="entry name" value="TRANSCRIPTION FACTOR GATA FAMILY MEMBER"/>
    <property type="match status" value="1"/>
</dbReference>
<dbReference type="EMBL" id="JACAZH010000018">
    <property type="protein sequence ID" value="KAF7346831.1"/>
    <property type="molecule type" value="Genomic_DNA"/>
</dbReference>
<dbReference type="GO" id="GO:0008270">
    <property type="term" value="F:zinc ion binding"/>
    <property type="evidence" value="ECO:0007669"/>
    <property type="project" value="UniProtKB-KW"/>
</dbReference>
<comment type="caution">
    <text evidence="9">The sequence shown here is derived from an EMBL/GenBank/DDBJ whole genome shotgun (WGS) entry which is preliminary data.</text>
</comment>
<reference evidence="9" key="1">
    <citation type="submission" date="2020-05" db="EMBL/GenBank/DDBJ databases">
        <title>Mycena genomes resolve the evolution of fungal bioluminescence.</title>
        <authorList>
            <person name="Tsai I.J."/>
        </authorList>
    </citation>
    <scope>NUCLEOTIDE SEQUENCE</scope>
    <source>
        <strain evidence="9">160909Yilan</strain>
    </source>
</reference>
<proteinExistence type="predicted"/>
<evidence type="ECO:0000256" key="3">
    <source>
        <dbReference type="ARBA" id="ARBA00022771"/>
    </source>
</evidence>
<dbReference type="InterPro" id="IPR013088">
    <property type="entry name" value="Znf_NHR/GATA"/>
</dbReference>
<dbReference type="Proteomes" id="UP000623467">
    <property type="component" value="Unassembled WGS sequence"/>
</dbReference>
<organism evidence="9 10">
    <name type="scientific">Mycena sanguinolenta</name>
    <dbReference type="NCBI Taxonomy" id="230812"/>
    <lineage>
        <taxon>Eukaryota</taxon>
        <taxon>Fungi</taxon>
        <taxon>Dikarya</taxon>
        <taxon>Basidiomycota</taxon>
        <taxon>Agaricomycotina</taxon>
        <taxon>Agaricomycetes</taxon>
        <taxon>Agaricomycetidae</taxon>
        <taxon>Agaricales</taxon>
        <taxon>Marasmiineae</taxon>
        <taxon>Mycenaceae</taxon>
        <taxon>Mycena</taxon>
    </lineage>
</organism>
<evidence type="ECO:0000256" key="5">
    <source>
        <dbReference type="ARBA" id="ARBA00023242"/>
    </source>
</evidence>
<feature type="compositionally biased region" description="Low complexity" evidence="7">
    <location>
        <begin position="106"/>
        <end position="149"/>
    </location>
</feature>
<comment type="subcellular location">
    <subcellularLocation>
        <location evidence="1">Nucleus</location>
    </subcellularLocation>
</comment>
<dbReference type="AlphaFoldDB" id="A0A8H6XUJ4"/>
<evidence type="ECO:0000256" key="4">
    <source>
        <dbReference type="ARBA" id="ARBA00022833"/>
    </source>
</evidence>
<evidence type="ECO:0000256" key="2">
    <source>
        <dbReference type="ARBA" id="ARBA00022723"/>
    </source>
</evidence>
<keyword evidence="4" id="KW-0862">Zinc</keyword>
<feature type="region of interest" description="Disordered" evidence="7">
    <location>
        <begin position="106"/>
        <end position="180"/>
    </location>
</feature>
<dbReference type="CDD" id="cd00202">
    <property type="entry name" value="ZnF_GATA"/>
    <property type="match status" value="2"/>
</dbReference>
<dbReference type="PRINTS" id="PR00619">
    <property type="entry name" value="GATAZNFINGER"/>
</dbReference>
<protein>
    <submittedName>
        <fullName evidence="9">GATA zinc finger domain-containing protein</fullName>
    </submittedName>
</protein>
<dbReference type="GO" id="GO:0000122">
    <property type="term" value="P:negative regulation of transcription by RNA polymerase II"/>
    <property type="evidence" value="ECO:0007669"/>
    <property type="project" value="TreeGrafter"/>
</dbReference>
<dbReference type="GO" id="GO:0005634">
    <property type="term" value="C:nucleus"/>
    <property type="evidence" value="ECO:0007669"/>
    <property type="project" value="UniProtKB-SubCell"/>
</dbReference>
<evidence type="ECO:0000313" key="9">
    <source>
        <dbReference type="EMBL" id="KAF7346831.1"/>
    </source>
</evidence>